<dbReference type="Gene3D" id="1.25.50.20">
    <property type="match status" value="1"/>
</dbReference>
<dbReference type="Gene3D" id="2.60.40.1910">
    <property type="match status" value="1"/>
</dbReference>
<evidence type="ECO:0000313" key="5">
    <source>
        <dbReference type="EMBL" id="KYN10344.1"/>
    </source>
</evidence>
<dbReference type="InterPro" id="IPR027268">
    <property type="entry name" value="Peptidase_M4/M1_CTD_sf"/>
</dbReference>
<feature type="domain" description="ERAP1-like C-terminal" evidence="3">
    <location>
        <begin position="333"/>
        <end position="515"/>
    </location>
</feature>
<gene>
    <name evidence="5" type="ORF">ALC57_17531</name>
</gene>
<sequence length="652" mass="77399">MEPDAMVEMFSRSESLYNVRYAYYIGDGDSKTHKSIQDAKPYGDFPVVKKECIGHVQKRLGTRLRNLKKEVKNLGGRGKLTGKLIDELSVYYGLAIRRNTDSVENMRKEIYATLYHKISTDEKPQHDRCPAGADSWCSWQRAKASIFNDSKIMDFLIVQNQYESLHLDSYFDMNPQINMWEIDALFSFPRYLKALIVLRMFQSAITDKVFRNNVHTYVNRYTFSSMISFDFWSMQEPIKAFKCYIPSNKFLTWITYRHYQIVYFEREADSYMGRLSQKYNPTGHIEWWIPINLKNYKLRSTETLFTEKFTTCLTPDSPSVILHVQQIDWVYDWIVNIQQAGYYRVKYDLKGWHAIANYLNSTAGEYEGISVINRAKIIDDAFHLMMEHQLDVSIFWNLTQFLSQETNYVVWYPMIKVFEYMSTIFPYSEGETRFIDIKAKFRELLDNPLTAILDQKHLMENVFTESFKQEILKWSCALKHNQCIRRAKDTLKDHLHNTEIEPVSSEWKHWTYCRGLILCYHDYHSIWFDAIDIWLRKPDHDLLPFLVCCETDWIITEQLTYLFLNRFTQNEREDVAVIRSYINIFHSIVSKHANTYNILREILLNLEKIKPKEINTLTALTDIINYVYSISILNQASKFNSNFIFVLFISFL</sequence>
<name>A0A195DD28_9HYME</name>
<evidence type="ECO:0000313" key="6">
    <source>
        <dbReference type="Proteomes" id="UP000078492"/>
    </source>
</evidence>
<comment type="similarity">
    <text evidence="1">Belongs to the peptidase M1 family.</text>
</comment>
<dbReference type="PANTHER" id="PTHR11533">
    <property type="entry name" value="PROTEASE M1 ZINC METALLOPROTEASE"/>
    <property type="match status" value="1"/>
</dbReference>
<evidence type="ECO:0000259" key="3">
    <source>
        <dbReference type="Pfam" id="PF11838"/>
    </source>
</evidence>
<dbReference type="EMBL" id="KQ981010">
    <property type="protein sequence ID" value="KYN10344.1"/>
    <property type="molecule type" value="Genomic_DNA"/>
</dbReference>
<dbReference type="GO" id="GO:0043171">
    <property type="term" value="P:peptide catabolic process"/>
    <property type="evidence" value="ECO:0007669"/>
    <property type="project" value="TreeGrafter"/>
</dbReference>
<dbReference type="InterPro" id="IPR049012">
    <property type="entry name" value="Mutator_transp_dom"/>
</dbReference>
<dbReference type="GO" id="GO:0006508">
    <property type="term" value="P:proteolysis"/>
    <property type="evidence" value="ECO:0007669"/>
    <property type="project" value="TreeGrafter"/>
</dbReference>
<dbReference type="Proteomes" id="UP000078492">
    <property type="component" value="Unassembled WGS sequence"/>
</dbReference>
<dbReference type="InterPro" id="IPR014782">
    <property type="entry name" value="Peptidase_M1_dom"/>
</dbReference>
<dbReference type="GO" id="GO:0005737">
    <property type="term" value="C:cytoplasm"/>
    <property type="evidence" value="ECO:0007669"/>
    <property type="project" value="TreeGrafter"/>
</dbReference>
<keyword evidence="6" id="KW-1185">Reference proteome</keyword>
<reference evidence="5 6" key="1">
    <citation type="submission" date="2015-09" db="EMBL/GenBank/DDBJ databases">
        <title>Trachymyrmex cornetzi WGS genome.</title>
        <authorList>
            <person name="Nygaard S."/>
            <person name="Hu H."/>
            <person name="Boomsma J."/>
            <person name="Zhang G."/>
        </authorList>
    </citation>
    <scope>NUCLEOTIDE SEQUENCE [LARGE SCALE GENOMIC DNA]</scope>
    <source>
        <strain evidence="5">Tcor2-1</strain>
        <tissue evidence="5">Whole body</tissue>
    </source>
</reference>
<dbReference type="GO" id="GO:0042277">
    <property type="term" value="F:peptide binding"/>
    <property type="evidence" value="ECO:0007669"/>
    <property type="project" value="TreeGrafter"/>
</dbReference>
<dbReference type="Gene3D" id="1.10.390.10">
    <property type="entry name" value="Neutral Protease Domain 2"/>
    <property type="match status" value="1"/>
</dbReference>
<dbReference type="GO" id="GO:0016020">
    <property type="term" value="C:membrane"/>
    <property type="evidence" value="ECO:0007669"/>
    <property type="project" value="TreeGrafter"/>
</dbReference>
<accession>A0A195DD28</accession>
<organism evidence="5 6">
    <name type="scientific">Trachymyrmex cornetzi</name>
    <dbReference type="NCBI Taxonomy" id="471704"/>
    <lineage>
        <taxon>Eukaryota</taxon>
        <taxon>Metazoa</taxon>
        <taxon>Ecdysozoa</taxon>
        <taxon>Arthropoda</taxon>
        <taxon>Hexapoda</taxon>
        <taxon>Insecta</taxon>
        <taxon>Pterygota</taxon>
        <taxon>Neoptera</taxon>
        <taxon>Endopterygota</taxon>
        <taxon>Hymenoptera</taxon>
        <taxon>Apocrita</taxon>
        <taxon>Aculeata</taxon>
        <taxon>Formicoidea</taxon>
        <taxon>Formicidae</taxon>
        <taxon>Myrmicinae</taxon>
        <taxon>Trachymyrmex</taxon>
    </lineage>
</organism>
<dbReference type="GO" id="GO:0005615">
    <property type="term" value="C:extracellular space"/>
    <property type="evidence" value="ECO:0007669"/>
    <property type="project" value="TreeGrafter"/>
</dbReference>
<dbReference type="Pfam" id="PF20700">
    <property type="entry name" value="Mutator"/>
    <property type="match status" value="1"/>
</dbReference>
<proteinExistence type="inferred from homology"/>
<keyword evidence="5" id="KW-0378">Hydrolase</keyword>
<keyword evidence="5" id="KW-0645">Protease</keyword>
<evidence type="ECO:0000256" key="1">
    <source>
        <dbReference type="ARBA" id="ARBA00010136"/>
    </source>
</evidence>
<dbReference type="InterPro" id="IPR024571">
    <property type="entry name" value="ERAP1-like_C_dom"/>
</dbReference>
<dbReference type="Pfam" id="PF11838">
    <property type="entry name" value="ERAP1_C"/>
    <property type="match status" value="1"/>
</dbReference>
<dbReference type="AlphaFoldDB" id="A0A195DD28"/>
<dbReference type="SUPFAM" id="SSF55486">
    <property type="entry name" value="Metalloproteases ('zincins'), catalytic domain"/>
    <property type="match status" value="1"/>
</dbReference>
<evidence type="ECO:0000259" key="2">
    <source>
        <dbReference type="Pfam" id="PF01433"/>
    </source>
</evidence>
<dbReference type="InterPro" id="IPR050344">
    <property type="entry name" value="Peptidase_M1_aminopeptidases"/>
</dbReference>
<dbReference type="GO" id="GO:0070006">
    <property type="term" value="F:metalloaminopeptidase activity"/>
    <property type="evidence" value="ECO:0007669"/>
    <property type="project" value="TreeGrafter"/>
</dbReference>
<evidence type="ECO:0000259" key="4">
    <source>
        <dbReference type="Pfam" id="PF20700"/>
    </source>
</evidence>
<feature type="domain" description="Mutator-like transposase" evidence="4">
    <location>
        <begin position="1"/>
        <end position="137"/>
    </location>
</feature>
<keyword evidence="5" id="KW-0031">Aminopeptidase</keyword>
<dbReference type="Pfam" id="PF01433">
    <property type="entry name" value="Peptidase_M1"/>
    <property type="match status" value="1"/>
</dbReference>
<protein>
    <submittedName>
        <fullName evidence="5">Aminopeptidase N</fullName>
    </submittedName>
</protein>
<feature type="domain" description="Peptidase M1 membrane alanine aminopeptidase" evidence="2">
    <location>
        <begin position="149"/>
        <end position="234"/>
    </location>
</feature>
<dbReference type="STRING" id="471704.A0A195DD28"/>
<dbReference type="PANTHER" id="PTHR11533:SF294">
    <property type="entry name" value="THYROTROPIN-RELEASING HORMONE-DEGRADING ECTOENZYME"/>
    <property type="match status" value="1"/>
</dbReference>
<dbReference type="GO" id="GO:0008270">
    <property type="term" value="F:zinc ion binding"/>
    <property type="evidence" value="ECO:0007669"/>
    <property type="project" value="InterPro"/>
</dbReference>